<dbReference type="EMBL" id="PFBY01000031">
    <property type="protein sequence ID" value="PIR76347.1"/>
    <property type="molecule type" value="Genomic_DNA"/>
</dbReference>
<dbReference type="FunFam" id="3.30.1360.40:FF:000001">
    <property type="entry name" value="Ribosome-recycling factor"/>
    <property type="match status" value="1"/>
</dbReference>
<comment type="similarity">
    <text evidence="1 3">Belongs to the RRF family.</text>
</comment>
<dbReference type="InterPro" id="IPR023584">
    <property type="entry name" value="Ribosome_recyc_fac_dom"/>
</dbReference>
<dbReference type="InterPro" id="IPR036191">
    <property type="entry name" value="RRF_sf"/>
</dbReference>
<dbReference type="SUPFAM" id="SSF55194">
    <property type="entry name" value="Ribosome recycling factor, RRF"/>
    <property type="match status" value="1"/>
</dbReference>
<evidence type="ECO:0000313" key="7">
    <source>
        <dbReference type="Proteomes" id="UP000231530"/>
    </source>
</evidence>
<evidence type="ECO:0000256" key="3">
    <source>
        <dbReference type="HAMAP-Rule" id="MF_00040"/>
    </source>
</evidence>
<sequence>MNIAEQHKEHFEKSIEHLRQEISSLRTGRATPAIVEDVKVEAYGTVQDVKSIASISVADAKTLNIQPWDKGVLQAIETAIRNSDLGLSPVNDGVMIRLILPDLTSERRAELVKVLSKKLEEARISIRKIREDVRNQIEKSEKAKEIGEDEKYGLQDDLEQMVKEYNDLIRQIGEEKEAEILKV</sequence>
<keyword evidence="4" id="KW-0175">Coiled coil</keyword>
<dbReference type="CDD" id="cd00520">
    <property type="entry name" value="RRF"/>
    <property type="match status" value="1"/>
</dbReference>
<organism evidence="6 7">
    <name type="scientific">Candidatus Magasanikbacteria bacterium CG10_big_fil_rev_8_21_14_0_10_42_10</name>
    <dbReference type="NCBI Taxonomy" id="1974649"/>
    <lineage>
        <taxon>Bacteria</taxon>
        <taxon>Candidatus Magasanikiibacteriota</taxon>
    </lineage>
</organism>
<dbReference type="PANTHER" id="PTHR20982:SF3">
    <property type="entry name" value="MITOCHONDRIAL RIBOSOME RECYCLING FACTOR PSEUDO 1"/>
    <property type="match status" value="1"/>
</dbReference>
<proteinExistence type="inferred from homology"/>
<reference evidence="7" key="1">
    <citation type="submission" date="2017-09" db="EMBL/GenBank/DDBJ databases">
        <title>Depth-based differentiation of microbial function through sediment-hosted aquifers and enrichment of novel symbionts in the deep terrestrial subsurface.</title>
        <authorList>
            <person name="Probst A.J."/>
            <person name="Ladd B."/>
            <person name="Jarett J.K."/>
            <person name="Geller-Mcgrath D.E."/>
            <person name="Sieber C.M.K."/>
            <person name="Emerson J.B."/>
            <person name="Anantharaman K."/>
            <person name="Thomas B.C."/>
            <person name="Malmstrom R."/>
            <person name="Stieglmeier M."/>
            <person name="Klingl A."/>
            <person name="Woyke T."/>
            <person name="Ryan C.M."/>
            <person name="Banfield J.F."/>
        </authorList>
    </citation>
    <scope>NUCLEOTIDE SEQUENCE [LARGE SCALE GENOMIC DNA]</scope>
</reference>
<dbReference type="Proteomes" id="UP000231530">
    <property type="component" value="Unassembled WGS sequence"/>
</dbReference>
<evidence type="ECO:0000256" key="4">
    <source>
        <dbReference type="SAM" id="Coils"/>
    </source>
</evidence>
<dbReference type="Pfam" id="PF01765">
    <property type="entry name" value="RRF"/>
    <property type="match status" value="1"/>
</dbReference>
<dbReference type="PANTHER" id="PTHR20982">
    <property type="entry name" value="RIBOSOME RECYCLING FACTOR"/>
    <property type="match status" value="1"/>
</dbReference>
<protein>
    <recommendedName>
        <fullName evidence="3">Ribosome-recycling factor</fullName>
        <shortName evidence="3">RRF</shortName>
    </recommendedName>
    <alternativeName>
        <fullName evidence="3">Ribosome-releasing factor</fullName>
    </alternativeName>
</protein>
<comment type="subcellular location">
    <subcellularLocation>
        <location evidence="3">Cytoplasm</location>
    </subcellularLocation>
</comment>
<dbReference type="AlphaFoldDB" id="A0A2H0TY87"/>
<feature type="domain" description="Ribosome recycling factor" evidence="5">
    <location>
        <begin position="18"/>
        <end position="181"/>
    </location>
</feature>
<dbReference type="HAMAP" id="MF_00040">
    <property type="entry name" value="RRF"/>
    <property type="match status" value="1"/>
</dbReference>
<comment type="caution">
    <text evidence="6">The sequence shown here is derived from an EMBL/GenBank/DDBJ whole genome shotgun (WGS) entry which is preliminary data.</text>
</comment>
<gene>
    <name evidence="3" type="primary">frr</name>
    <name evidence="6" type="ORF">COU32_02585</name>
</gene>
<keyword evidence="3" id="KW-0963">Cytoplasm</keyword>
<feature type="coiled-coil region" evidence="4">
    <location>
        <begin position="112"/>
        <end position="178"/>
    </location>
</feature>
<evidence type="ECO:0000256" key="1">
    <source>
        <dbReference type="ARBA" id="ARBA00005912"/>
    </source>
</evidence>
<dbReference type="GO" id="GO:0006415">
    <property type="term" value="P:translational termination"/>
    <property type="evidence" value="ECO:0007669"/>
    <property type="project" value="UniProtKB-UniRule"/>
</dbReference>
<dbReference type="NCBIfam" id="TIGR00496">
    <property type="entry name" value="frr"/>
    <property type="match status" value="1"/>
</dbReference>
<comment type="function">
    <text evidence="3">Responsible for the release of ribosomes from messenger RNA at the termination of protein biosynthesis. May increase the efficiency of translation by recycling ribosomes from one round of translation to another.</text>
</comment>
<dbReference type="GO" id="GO:0005737">
    <property type="term" value="C:cytoplasm"/>
    <property type="evidence" value="ECO:0007669"/>
    <property type="project" value="UniProtKB-SubCell"/>
</dbReference>
<evidence type="ECO:0000256" key="2">
    <source>
        <dbReference type="ARBA" id="ARBA00022917"/>
    </source>
</evidence>
<name>A0A2H0TY87_9BACT</name>
<keyword evidence="2 3" id="KW-0648">Protein biosynthesis</keyword>
<dbReference type="InterPro" id="IPR002661">
    <property type="entry name" value="Ribosome_recyc_fac"/>
</dbReference>
<dbReference type="GO" id="GO:0043023">
    <property type="term" value="F:ribosomal large subunit binding"/>
    <property type="evidence" value="ECO:0007669"/>
    <property type="project" value="TreeGrafter"/>
</dbReference>
<dbReference type="Gene3D" id="1.10.132.20">
    <property type="entry name" value="Ribosome-recycling factor"/>
    <property type="match status" value="1"/>
</dbReference>
<evidence type="ECO:0000313" key="6">
    <source>
        <dbReference type="EMBL" id="PIR76347.1"/>
    </source>
</evidence>
<evidence type="ECO:0000259" key="5">
    <source>
        <dbReference type="Pfam" id="PF01765"/>
    </source>
</evidence>
<accession>A0A2H0TY87</accession>
<dbReference type="Gene3D" id="3.30.1360.40">
    <property type="match status" value="1"/>
</dbReference>